<evidence type="ECO:0000256" key="1">
    <source>
        <dbReference type="ARBA" id="ARBA00004781"/>
    </source>
</evidence>
<dbReference type="CDD" id="cd05254">
    <property type="entry name" value="dTDP_HR_like_SDR_e"/>
    <property type="match status" value="1"/>
</dbReference>
<dbReference type="InterPro" id="IPR005913">
    <property type="entry name" value="dTDP_dehydrorham_reduct"/>
</dbReference>
<comment type="pathway">
    <text evidence="1 6">Carbohydrate biosynthesis; dTDP-L-rhamnose biosynthesis.</text>
</comment>
<comment type="function">
    <text evidence="6">Catalyzes the reduction of dTDP-6-deoxy-L-lyxo-4-hexulose to yield dTDP-L-rhamnose.</text>
</comment>
<evidence type="ECO:0000313" key="9">
    <source>
        <dbReference type="Proteomes" id="UP000704611"/>
    </source>
</evidence>
<evidence type="ECO:0000256" key="3">
    <source>
        <dbReference type="ARBA" id="ARBA00012929"/>
    </source>
</evidence>
<accession>A0ABS6MG68</accession>
<dbReference type="Pfam" id="PF04321">
    <property type="entry name" value="RmlD_sub_bind"/>
    <property type="match status" value="1"/>
</dbReference>
<dbReference type="NCBIfam" id="TIGR01214">
    <property type="entry name" value="rmlD"/>
    <property type="match status" value="1"/>
</dbReference>
<evidence type="ECO:0000256" key="4">
    <source>
        <dbReference type="ARBA" id="ARBA00017099"/>
    </source>
</evidence>
<proteinExistence type="inferred from homology"/>
<dbReference type="GO" id="GO:0008831">
    <property type="term" value="F:dTDP-4-dehydrorhamnose reductase activity"/>
    <property type="evidence" value="ECO:0007669"/>
    <property type="project" value="UniProtKB-EC"/>
</dbReference>
<reference evidence="8 9" key="1">
    <citation type="submission" date="2021-06" db="EMBL/GenBank/DDBJ databases">
        <title>Rheinheimera indica sp. nov., isolated from deep-sea sediment.</title>
        <authorList>
            <person name="Wang Z."/>
            <person name="Zhang X.-Y."/>
        </authorList>
    </citation>
    <scope>NUCLEOTIDE SEQUENCE [LARGE SCALE GENOMIC DNA]</scope>
    <source>
        <strain evidence="8 9">SM2107</strain>
    </source>
</reference>
<organism evidence="8 9">
    <name type="scientific">Arsukibacterium indicum</name>
    <dbReference type="NCBI Taxonomy" id="2848612"/>
    <lineage>
        <taxon>Bacteria</taxon>
        <taxon>Pseudomonadati</taxon>
        <taxon>Pseudomonadota</taxon>
        <taxon>Gammaproteobacteria</taxon>
        <taxon>Chromatiales</taxon>
        <taxon>Chromatiaceae</taxon>
        <taxon>Arsukibacterium</taxon>
    </lineage>
</organism>
<dbReference type="EC" id="1.1.1.133" evidence="3 6"/>
<comment type="cofactor">
    <cofactor evidence="6">
        <name>Mg(2+)</name>
        <dbReference type="ChEBI" id="CHEBI:18420"/>
    </cofactor>
    <text evidence="6">Binds 1 Mg(2+) ion per monomer.</text>
</comment>
<name>A0ABS6MG68_9GAMM</name>
<dbReference type="PANTHER" id="PTHR10491">
    <property type="entry name" value="DTDP-4-DEHYDRORHAMNOSE REDUCTASE"/>
    <property type="match status" value="1"/>
</dbReference>
<dbReference type="EMBL" id="JAHRID010000001">
    <property type="protein sequence ID" value="MBV2127813.1"/>
    <property type="molecule type" value="Genomic_DNA"/>
</dbReference>
<comment type="catalytic activity">
    <reaction evidence="5 6">
        <text>dTDP-beta-L-rhamnose + NADP(+) = dTDP-4-dehydro-beta-L-rhamnose + NADPH + H(+)</text>
        <dbReference type="Rhea" id="RHEA:21796"/>
        <dbReference type="ChEBI" id="CHEBI:15378"/>
        <dbReference type="ChEBI" id="CHEBI:57510"/>
        <dbReference type="ChEBI" id="CHEBI:57783"/>
        <dbReference type="ChEBI" id="CHEBI:58349"/>
        <dbReference type="ChEBI" id="CHEBI:62830"/>
        <dbReference type="EC" id="1.1.1.133"/>
    </reaction>
</comment>
<comment type="similarity">
    <text evidence="2 6">Belongs to the dTDP-4-dehydrorhamnose reductase family.</text>
</comment>
<evidence type="ECO:0000256" key="6">
    <source>
        <dbReference type="RuleBase" id="RU364082"/>
    </source>
</evidence>
<keyword evidence="6" id="KW-0521">NADP</keyword>
<dbReference type="Proteomes" id="UP000704611">
    <property type="component" value="Unassembled WGS sequence"/>
</dbReference>
<gene>
    <name evidence="8" type="primary">rfbD</name>
    <name evidence="8" type="ORF">KQY15_01715</name>
</gene>
<dbReference type="PANTHER" id="PTHR10491:SF4">
    <property type="entry name" value="METHIONINE ADENOSYLTRANSFERASE 2 SUBUNIT BETA"/>
    <property type="match status" value="1"/>
</dbReference>
<feature type="domain" description="RmlD-like substrate binding" evidence="7">
    <location>
        <begin position="4"/>
        <end position="292"/>
    </location>
</feature>
<protein>
    <recommendedName>
        <fullName evidence="4 6">dTDP-4-dehydrorhamnose reductase</fullName>
        <ecNumber evidence="3 6">1.1.1.133</ecNumber>
    </recommendedName>
</protein>
<evidence type="ECO:0000313" key="8">
    <source>
        <dbReference type="EMBL" id="MBV2127813.1"/>
    </source>
</evidence>
<comment type="caution">
    <text evidence="8">The sequence shown here is derived from an EMBL/GenBank/DDBJ whole genome shotgun (WGS) entry which is preliminary data.</text>
</comment>
<evidence type="ECO:0000256" key="5">
    <source>
        <dbReference type="ARBA" id="ARBA00048200"/>
    </source>
</evidence>
<keyword evidence="6 8" id="KW-0560">Oxidoreductase</keyword>
<keyword evidence="9" id="KW-1185">Reference proteome</keyword>
<sequence length="296" mass="32334">MANRVLILGASGQLGQALKAEVAMLAQPTREIFHFISRPILDVTDSIALQHCLQRYAPTVIINACAYTAVDKAEQESAQAWRLNQQLVTELSLYAKANGAALLHFSTDYVFNGGQTQPYMETDKPAPLNQYGSSKLAGERAMLEIAPAGLILRTSWLYSEFGHNFVRSIVNQIRQGKPLQVVNDQIGSPTYARELAALCLKLITAAGFAERFANPVLLHCAGQGQASWYQLAQEVAILTDSNLTVSAVQSKQWPAIAKRPVFSALCSKQLLQHSGVCLPPWQQSVAACLRNIAEVK</sequence>
<evidence type="ECO:0000259" key="7">
    <source>
        <dbReference type="Pfam" id="PF04321"/>
    </source>
</evidence>
<dbReference type="InterPro" id="IPR029903">
    <property type="entry name" value="RmlD-like-bd"/>
</dbReference>
<evidence type="ECO:0000256" key="2">
    <source>
        <dbReference type="ARBA" id="ARBA00010944"/>
    </source>
</evidence>
<dbReference type="RefSeq" id="WP_217666661.1">
    <property type="nucleotide sequence ID" value="NZ_JAHRID010000001.1"/>
</dbReference>